<proteinExistence type="predicted"/>
<evidence type="ECO:0000256" key="1">
    <source>
        <dbReference type="SAM" id="MobiDB-lite"/>
    </source>
</evidence>
<feature type="region of interest" description="Disordered" evidence="1">
    <location>
        <begin position="283"/>
        <end position="386"/>
    </location>
</feature>
<evidence type="ECO:0000313" key="3">
    <source>
        <dbReference type="Proteomes" id="UP000292702"/>
    </source>
</evidence>
<sequence>MLQSEFETPKRAAREWQGPLLPRVKQPDASISTTTVFYPLHSTTSNQTMVYIDNIKSDVTLVDARTRLPIHPASDPVCHSQAFDAKMYNDGYYGQESMVTVPVKVSYGQEFYFNIENRNPEASDDEPISETDFKVIIRMTHLSRRNDKPVVEALIGSGSTQAIYGVDCSRRSSFRFPGHSRHLRFFNGVSGKITIEIIIGSIPTLPLASREDDPQDSDDDVSEWGDHPCFDIGENLNRSKVVFEYELSQPEDPVQRSKLRRKRRAALELLRPKIKPMSKTMAGLLRAKRGRPPTKLRLSLPEAGHHADGSQPAPEGHILSPTRPSRESSIDDMYWTPRSSASSPGPSGTQDEGNISGAIQHTSEVLPQPQPSHPASIPSSSQHLGTAMSPARLGAAPLYDDEVVEVKPPLPSPASSSSSSPVVRSDNARAAALASEYQQITEKLRFFDGVLEDKIRQEARLTFLVDTKSGNSTFADKQELLKVQNSIRVYKQDIKDAQDRQTQLFLEKQGLQRRPADSEPQKSEVVDLTMDDDV</sequence>
<name>A0A4R0R8I4_9APHY</name>
<feature type="region of interest" description="Disordered" evidence="1">
    <location>
        <begin position="506"/>
        <end position="534"/>
    </location>
</feature>
<protein>
    <submittedName>
        <fullName evidence="2">Uncharacterized protein</fullName>
    </submittedName>
</protein>
<accession>A0A4R0R8I4</accession>
<dbReference type="AlphaFoldDB" id="A0A4R0R8I4"/>
<gene>
    <name evidence="2" type="ORF">EIP91_008433</name>
</gene>
<keyword evidence="3" id="KW-1185">Reference proteome</keyword>
<comment type="caution">
    <text evidence="2">The sequence shown here is derived from an EMBL/GenBank/DDBJ whole genome shotgun (WGS) entry which is preliminary data.</text>
</comment>
<evidence type="ECO:0000313" key="2">
    <source>
        <dbReference type="EMBL" id="TCD61435.1"/>
    </source>
</evidence>
<dbReference type="Proteomes" id="UP000292702">
    <property type="component" value="Unassembled WGS sequence"/>
</dbReference>
<feature type="compositionally biased region" description="Basic and acidic residues" evidence="1">
    <location>
        <begin position="514"/>
        <end position="525"/>
    </location>
</feature>
<feature type="compositionally biased region" description="Polar residues" evidence="1">
    <location>
        <begin position="349"/>
        <end position="365"/>
    </location>
</feature>
<feature type="compositionally biased region" description="Low complexity" evidence="1">
    <location>
        <begin position="339"/>
        <end position="348"/>
    </location>
</feature>
<reference evidence="2 3" key="1">
    <citation type="submission" date="2018-11" db="EMBL/GenBank/DDBJ databases">
        <title>Genome assembly of Steccherinum ochraceum LE-BIN_3174, the white-rot fungus of the Steccherinaceae family (The Residual Polyporoid clade, Polyporales, Basidiomycota).</title>
        <authorList>
            <person name="Fedorova T.V."/>
            <person name="Glazunova O.A."/>
            <person name="Landesman E.O."/>
            <person name="Moiseenko K.V."/>
            <person name="Psurtseva N.V."/>
            <person name="Savinova O.S."/>
            <person name="Shakhova N.V."/>
            <person name="Tyazhelova T.V."/>
            <person name="Vasina D.V."/>
        </authorList>
    </citation>
    <scope>NUCLEOTIDE SEQUENCE [LARGE SCALE GENOMIC DNA]</scope>
    <source>
        <strain evidence="2 3">LE-BIN_3174</strain>
    </source>
</reference>
<organism evidence="2 3">
    <name type="scientific">Steccherinum ochraceum</name>
    <dbReference type="NCBI Taxonomy" id="92696"/>
    <lineage>
        <taxon>Eukaryota</taxon>
        <taxon>Fungi</taxon>
        <taxon>Dikarya</taxon>
        <taxon>Basidiomycota</taxon>
        <taxon>Agaricomycotina</taxon>
        <taxon>Agaricomycetes</taxon>
        <taxon>Polyporales</taxon>
        <taxon>Steccherinaceae</taxon>
        <taxon>Steccherinum</taxon>
    </lineage>
</organism>
<dbReference type="EMBL" id="RWJN01000467">
    <property type="protein sequence ID" value="TCD61435.1"/>
    <property type="molecule type" value="Genomic_DNA"/>
</dbReference>